<dbReference type="InterPro" id="IPR010099">
    <property type="entry name" value="SDR39U1"/>
</dbReference>
<dbReference type="InterPro" id="IPR001509">
    <property type="entry name" value="Epimerase_deHydtase"/>
</dbReference>
<dbReference type="RefSeq" id="WP_008506779.1">
    <property type="nucleotide sequence ID" value="NZ_CM001403.1"/>
</dbReference>
<feature type="domain" description="DUF1731" evidence="3">
    <location>
        <begin position="254"/>
        <end position="300"/>
    </location>
</feature>
<evidence type="ECO:0000313" key="4">
    <source>
        <dbReference type="EMBL" id="EHQ26655.1"/>
    </source>
</evidence>
<keyword evidence="5" id="KW-1185">Reference proteome</keyword>
<organism evidence="4 5">
    <name type="scientific">Mucilaginibacter paludis DSM 18603</name>
    <dbReference type="NCBI Taxonomy" id="714943"/>
    <lineage>
        <taxon>Bacteria</taxon>
        <taxon>Pseudomonadati</taxon>
        <taxon>Bacteroidota</taxon>
        <taxon>Sphingobacteriia</taxon>
        <taxon>Sphingobacteriales</taxon>
        <taxon>Sphingobacteriaceae</taxon>
        <taxon>Mucilaginibacter</taxon>
    </lineage>
</organism>
<evidence type="ECO:0008006" key="6">
    <source>
        <dbReference type="Google" id="ProtNLM"/>
    </source>
</evidence>
<dbReference type="PANTHER" id="PTHR11092:SF0">
    <property type="entry name" value="EPIMERASE FAMILY PROTEIN SDR39U1"/>
    <property type="match status" value="1"/>
</dbReference>
<dbReference type="Pfam" id="PF01370">
    <property type="entry name" value="Epimerase"/>
    <property type="match status" value="1"/>
</dbReference>
<dbReference type="eggNOG" id="COG1090">
    <property type="taxonomic scope" value="Bacteria"/>
</dbReference>
<feature type="domain" description="NAD-dependent epimerase/dehydratase" evidence="2">
    <location>
        <begin position="5"/>
        <end position="225"/>
    </location>
</feature>
<dbReference type="Gene3D" id="3.40.50.720">
    <property type="entry name" value="NAD(P)-binding Rossmann-like Domain"/>
    <property type="match status" value="1"/>
</dbReference>
<dbReference type="EMBL" id="CM001403">
    <property type="protein sequence ID" value="EHQ26655.1"/>
    <property type="molecule type" value="Genomic_DNA"/>
</dbReference>
<sequence length="302" mass="33064">MNKHILITGGTGLLGKQLTAALLKKGYSVSHLSRQNNNADAKVKTYLWNVAKGTIDADCIKGVDLIVHLAGAGIADKKWTSERKQLLIESRTRSIALIYDLLKTKPNKVSSVISASGIGYYGDRGNELLTEESSPSADFMGECCVKWEQAVDEAAKLGLRVVKFRTGVVLTTEGGALPQLALPIKFGFGTVLGNGQQWIPWIHLQDVIDMYILSIENESLSGVYNMVAPVPVTNEYFTQAVARQLHKPLWLPKVPAFALKLFLGEMSTVVLGSTKASPGKIEKAGFHFRYITVEDALKEIYK</sequence>
<proteinExistence type="inferred from homology"/>
<dbReference type="OrthoDB" id="9801773at2"/>
<evidence type="ECO:0000313" key="5">
    <source>
        <dbReference type="Proteomes" id="UP000002774"/>
    </source>
</evidence>
<dbReference type="HOGENOM" id="CLU_047373_0_3_10"/>
<evidence type="ECO:0000256" key="1">
    <source>
        <dbReference type="ARBA" id="ARBA00009353"/>
    </source>
</evidence>
<dbReference type="AlphaFoldDB" id="H1XZL1"/>
<name>H1XZL1_9SPHI</name>
<protein>
    <recommendedName>
        <fullName evidence="6">NAD-dependent epimerase/dehydratase</fullName>
    </recommendedName>
</protein>
<evidence type="ECO:0000259" key="2">
    <source>
        <dbReference type="Pfam" id="PF01370"/>
    </source>
</evidence>
<dbReference type="Pfam" id="PF08338">
    <property type="entry name" value="DUF1731"/>
    <property type="match status" value="1"/>
</dbReference>
<dbReference type="InterPro" id="IPR013549">
    <property type="entry name" value="DUF1731"/>
</dbReference>
<dbReference type="PANTHER" id="PTHR11092">
    <property type="entry name" value="SUGAR NUCLEOTIDE EPIMERASE RELATED"/>
    <property type="match status" value="1"/>
</dbReference>
<dbReference type="STRING" id="714943.Mucpa_2540"/>
<dbReference type="SUPFAM" id="SSF51735">
    <property type="entry name" value="NAD(P)-binding Rossmann-fold domains"/>
    <property type="match status" value="1"/>
</dbReference>
<dbReference type="NCBIfam" id="TIGR01777">
    <property type="entry name" value="yfcH"/>
    <property type="match status" value="1"/>
</dbReference>
<comment type="similarity">
    <text evidence="1">Belongs to the NAD(P)-dependent epimerase/dehydratase family. SDR39U1 subfamily.</text>
</comment>
<accession>H1XZL1</accession>
<dbReference type="InterPro" id="IPR036291">
    <property type="entry name" value="NAD(P)-bd_dom_sf"/>
</dbReference>
<reference evidence="4" key="1">
    <citation type="submission" date="2011-09" db="EMBL/GenBank/DDBJ databases">
        <title>The permanent draft genome of Mucilaginibacter paludis DSM 18603.</title>
        <authorList>
            <consortium name="US DOE Joint Genome Institute (JGI-PGF)"/>
            <person name="Lucas S."/>
            <person name="Han J."/>
            <person name="Lapidus A."/>
            <person name="Bruce D."/>
            <person name="Goodwin L."/>
            <person name="Pitluck S."/>
            <person name="Peters L."/>
            <person name="Kyrpides N."/>
            <person name="Mavromatis K."/>
            <person name="Ivanova N."/>
            <person name="Mikhailova N."/>
            <person name="Held B."/>
            <person name="Detter J.C."/>
            <person name="Tapia R."/>
            <person name="Han C."/>
            <person name="Land M."/>
            <person name="Hauser L."/>
            <person name="Markowitz V."/>
            <person name="Cheng J.-F."/>
            <person name="Hugenholtz P."/>
            <person name="Woyke T."/>
            <person name="Wu D."/>
            <person name="Tindall B."/>
            <person name="Brambilla E."/>
            <person name="Klenk H.-P."/>
            <person name="Eisen J.A."/>
        </authorList>
    </citation>
    <scope>NUCLEOTIDE SEQUENCE [LARGE SCALE GENOMIC DNA]</scope>
    <source>
        <strain evidence="4">DSM 18603</strain>
    </source>
</reference>
<evidence type="ECO:0000259" key="3">
    <source>
        <dbReference type="Pfam" id="PF08338"/>
    </source>
</evidence>
<gene>
    <name evidence="4" type="ORF">Mucpa_2540</name>
</gene>
<dbReference type="Proteomes" id="UP000002774">
    <property type="component" value="Chromosome"/>
</dbReference>